<dbReference type="EMBL" id="JACXVP010000009">
    <property type="protein sequence ID" value="KAG5588042.1"/>
    <property type="molecule type" value="Genomic_DNA"/>
</dbReference>
<comment type="caution">
    <text evidence="2">The sequence shown here is derived from an EMBL/GenBank/DDBJ whole genome shotgun (WGS) entry which is preliminary data.</text>
</comment>
<sequence length="93" mass="10295">MNAPERDTGENGKVVTNEKASDTREFRAKITRIIDMGIAKDVAELEVRHRMWGTIKKFLSSFKGYQAANISNVVVSRCAMMTQITDEGASTLG</sequence>
<name>A0A9J5XJX8_SOLCO</name>
<protein>
    <submittedName>
        <fullName evidence="2">Uncharacterized protein</fullName>
    </submittedName>
</protein>
<accession>A0A9J5XJX8</accession>
<reference evidence="2 3" key="1">
    <citation type="submission" date="2020-09" db="EMBL/GenBank/DDBJ databases">
        <title>De no assembly of potato wild relative species, Solanum commersonii.</title>
        <authorList>
            <person name="Cho K."/>
        </authorList>
    </citation>
    <scope>NUCLEOTIDE SEQUENCE [LARGE SCALE GENOMIC DNA]</scope>
    <source>
        <strain evidence="2">LZ3.2</strain>
        <tissue evidence="2">Leaf</tissue>
    </source>
</reference>
<dbReference type="AlphaFoldDB" id="A0A9J5XJX8"/>
<evidence type="ECO:0000313" key="2">
    <source>
        <dbReference type="EMBL" id="KAG5588042.1"/>
    </source>
</evidence>
<gene>
    <name evidence="2" type="ORF">H5410_048476</name>
</gene>
<evidence type="ECO:0000313" key="3">
    <source>
        <dbReference type="Proteomes" id="UP000824120"/>
    </source>
</evidence>
<proteinExistence type="predicted"/>
<feature type="region of interest" description="Disordered" evidence="1">
    <location>
        <begin position="1"/>
        <end position="21"/>
    </location>
</feature>
<feature type="compositionally biased region" description="Basic and acidic residues" evidence="1">
    <location>
        <begin position="1"/>
        <end position="10"/>
    </location>
</feature>
<evidence type="ECO:0000256" key="1">
    <source>
        <dbReference type="SAM" id="MobiDB-lite"/>
    </source>
</evidence>
<organism evidence="2 3">
    <name type="scientific">Solanum commersonii</name>
    <name type="common">Commerson's wild potato</name>
    <name type="synonym">Commerson's nightshade</name>
    <dbReference type="NCBI Taxonomy" id="4109"/>
    <lineage>
        <taxon>Eukaryota</taxon>
        <taxon>Viridiplantae</taxon>
        <taxon>Streptophyta</taxon>
        <taxon>Embryophyta</taxon>
        <taxon>Tracheophyta</taxon>
        <taxon>Spermatophyta</taxon>
        <taxon>Magnoliopsida</taxon>
        <taxon>eudicotyledons</taxon>
        <taxon>Gunneridae</taxon>
        <taxon>Pentapetalae</taxon>
        <taxon>asterids</taxon>
        <taxon>lamiids</taxon>
        <taxon>Solanales</taxon>
        <taxon>Solanaceae</taxon>
        <taxon>Solanoideae</taxon>
        <taxon>Solaneae</taxon>
        <taxon>Solanum</taxon>
    </lineage>
</organism>
<keyword evidence="3" id="KW-1185">Reference proteome</keyword>
<dbReference type="Proteomes" id="UP000824120">
    <property type="component" value="Chromosome 9"/>
</dbReference>